<dbReference type="EMBL" id="CALNXK010000008">
    <property type="protein sequence ID" value="CAH3040362.1"/>
    <property type="molecule type" value="Genomic_DNA"/>
</dbReference>
<evidence type="ECO:0008006" key="3">
    <source>
        <dbReference type="Google" id="ProtNLM"/>
    </source>
</evidence>
<gene>
    <name evidence="1" type="ORF">PLOB_00045644</name>
</gene>
<proteinExistence type="predicted"/>
<sequence length="130" mass="14735">FPSTGNDEGKDVQILVSPSSFSPAVHCFHSWRTRDSDLYDLSHFCLLINKDDVWPSSFNHPITLYTEIPQNLYFLPLALECVCTRGVLPYKSLMGISAFPHIPRHAVMSPLVIKHWANMLHSLSLCTSYT</sequence>
<reference evidence="1 2" key="1">
    <citation type="submission" date="2022-05" db="EMBL/GenBank/DDBJ databases">
        <authorList>
            <consortium name="Genoscope - CEA"/>
            <person name="William W."/>
        </authorList>
    </citation>
    <scope>NUCLEOTIDE SEQUENCE [LARGE SCALE GENOMIC DNA]</scope>
</reference>
<evidence type="ECO:0000313" key="2">
    <source>
        <dbReference type="Proteomes" id="UP001159405"/>
    </source>
</evidence>
<name>A0ABN8N4I4_9CNID</name>
<comment type="caution">
    <text evidence="1">The sequence shown here is derived from an EMBL/GenBank/DDBJ whole genome shotgun (WGS) entry which is preliminary data.</text>
</comment>
<dbReference type="Proteomes" id="UP001159405">
    <property type="component" value="Unassembled WGS sequence"/>
</dbReference>
<protein>
    <recommendedName>
        <fullName evidence="3">Maturase K</fullName>
    </recommendedName>
</protein>
<organism evidence="1 2">
    <name type="scientific">Porites lobata</name>
    <dbReference type="NCBI Taxonomy" id="104759"/>
    <lineage>
        <taxon>Eukaryota</taxon>
        <taxon>Metazoa</taxon>
        <taxon>Cnidaria</taxon>
        <taxon>Anthozoa</taxon>
        <taxon>Hexacorallia</taxon>
        <taxon>Scleractinia</taxon>
        <taxon>Fungiina</taxon>
        <taxon>Poritidae</taxon>
        <taxon>Porites</taxon>
    </lineage>
</organism>
<feature type="non-terminal residue" evidence="1">
    <location>
        <position position="1"/>
    </location>
</feature>
<accession>A0ABN8N4I4</accession>
<keyword evidence="2" id="KW-1185">Reference proteome</keyword>
<evidence type="ECO:0000313" key="1">
    <source>
        <dbReference type="EMBL" id="CAH3040362.1"/>
    </source>
</evidence>